<evidence type="ECO:0000256" key="11">
    <source>
        <dbReference type="PROSITE-ProRule" id="PRU01077"/>
    </source>
</evidence>
<dbReference type="Pfam" id="PF00018">
    <property type="entry name" value="SH3_1"/>
    <property type="match status" value="1"/>
</dbReference>
<evidence type="ECO:0000256" key="8">
    <source>
        <dbReference type="ARBA" id="ARBA00037432"/>
    </source>
</evidence>
<dbReference type="InParanoid" id="A0A3B1J8J8"/>
<feature type="compositionally biased region" description="Polar residues" evidence="12">
    <location>
        <begin position="350"/>
        <end position="362"/>
    </location>
</feature>
<dbReference type="Pfam" id="PF00611">
    <property type="entry name" value="FCH"/>
    <property type="match status" value="1"/>
</dbReference>
<comment type="subcellular location">
    <subcellularLocation>
        <location evidence="1">Cytoplasm</location>
        <location evidence="1">Cytoskeleton</location>
    </subcellularLocation>
</comment>
<evidence type="ECO:0000256" key="1">
    <source>
        <dbReference type="ARBA" id="ARBA00004245"/>
    </source>
</evidence>
<dbReference type="FunFam" id="2.30.30.40:FF:000072">
    <property type="entry name" value="Unconventional Myosin IB"/>
    <property type="match status" value="1"/>
</dbReference>
<evidence type="ECO:0000256" key="4">
    <source>
        <dbReference type="ARBA" id="ARBA00022553"/>
    </source>
</evidence>
<evidence type="ECO:0000256" key="9">
    <source>
        <dbReference type="ARBA" id="ARBA00040640"/>
    </source>
</evidence>
<feature type="compositionally biased region" description="Low complexity" evidence="12">
    <location>
        <begin position="460"/>
        <end position="471"/>
    </location>
</feature>
<organism evidence="15 16">
    <name type="scientific">Astyanax mexicanus</name>
    <name type="common">Blind cave fish</name>
    <name type="synonym">Astyanax fasciatus mexicanus</name>
    <dbReference type="NCBI Taxonomy" id="7994"/>
    <lineage>
        <taxon>Eukaryota</taxon>
        <taxon>Metazoa</taxon>
        <taxon>Chordata</taxon>
        <taxon>Craniata</taxon>
        <taxon>Vertebrata</taxon>
        <taxon>Euteleostomi</taxon>
        <taxon>Actinopterygii</taxon>
        <taxon>Neopterygii</taxon>
        <taxon>Teleostei</taxon>
        <taxon>Ostariophysi</taxon>
        <taxon>Characiformes</taxon>
        <taxon>Characoidei</taxon>
        <taxon>Acestrorhamphidae</taxon>
        <taxon>Acestrorhamphinae</taxon>
        <taxon>Astyanax</taxon>
    </lineage>
</organism>
<feature type="region of interest" description="Disordered" evidence="12">
    <location>
        <begin position="430"/>
        <end position="478"/>
    </location>
</feature>
<feature type="region of interest" description="Disordered" evidence="12">
    <location>
        <begin position="343"/>
        <end position="364"/>
    </location>
</feature>
<dbReference type="Pfam" id="PF25610">
    <property type="entry name" value="HR1_TOCA"/>
    <property type="match status" value="1"/>
</dbReference>
<dbReference type="CDD" id="cd07658">
    <property type="entry name" value="F-BAR_NOSTRIN"/>
    <property type="match status" value="1"/>
</dbReference>
<dbReference type="SUPFAM" id="SSF50044">
    <property type="entry name" value="SH3-domain"/>
    <property type="match status" value="1"/>
</dbReference>
<keyword evidence="4" id="KW-0597">Phosphoprotein</keyword>
<keyword evidence="5" id="KW-0040">ANK repeat</keyword>
<dbReference type="OrthoDB" id="28357at2759"/>
<reference evidence="15" key="3">
    <citation type="submission" date="2025-08" db="UniProtKB">
        <authorList>
            <consortium name="Ensembl"/>
        </authorList>
    </citation>
    <scope>IDENTIFICATION</scope>
</reference>
<evidence type="ECO:0000256" key="12">
    <source>
        <dbReference type="SAM" id="MobiDB-lite"/>
    </source>
</evidence>
<dbReference type="Gene3D" id="1.20.1270.60">
    <property type="entry name" value="Arfaptin homology (AH) domain/BAR domain"/>
    <property type="match status" value="1"/>
</dbReference>
<reference evidence="16" key="1">
    <citation type="submission" date="2013-03" db="EMBL/GenBank/DDBJ databases">
        <authorList>
            <person name="Jeffery W."/>
            <person name="Warren W."/>
            <person name="Wilson R.K."/>
        </authorList>
    </citation>
    <scope>NUCLEOTIDE SEQUENCE</scope>
    <source>
        <strain evidence="16">female</strain>
    </source>
</reference>
<dbReference type="InterPro" id="IPR001060">
    <property type="entry name" value="FCH_dom"/>
</dbReference>
<dbReference type="AlphaFoldDB" id="A0A3B1J8J8"/>
<evidence type="ECO:0000313" key="16">
    <source>
        <dbReference type="Proteomes" id="UP000018467"/>
    </source>
</evidence>
<evidence type="ECO:0000256" key="2">
    <source>
        <dbReference type="ARBA" id="ARBA00022443"/>
    </source>
</evidence>
<keyword evidence="16" id="KW-1185">Reference proteome</keyword>
<keyword evidence="3" id="KW-0963">Cytoplasm</keyword>
<keyword evidence="7" id="KW-0206">Cytoskeleton</keyword>
<dbReference type="GO" id="GO:0005886">
    <property type="term" value="C:plasma membrane"/>
    <property type="evidence" value="ECO:0007669"/>
    <property type="project" value="TreeGrafter"/>
</dbReference>
<dbReference type="PROSITE" id="PS51741">
    <property type="entry name" value="F_BAR"/>
    <property type="match status" value="1"/>
</dbReference>
<protein>
    <recommendedName>
        <fullName evidence="9">Osteoclast-stimulating factor 1</fullName>
    </recommendedName>
</protein>
<evidence type="ECO:0000256" key="7">
    <source>
        <dbReference type="ARBA" id="ARBA00023212"/>
    </source>
</evidence>
<evidence type="ECO:0000259" key="14">
    <source>
        <dbReference type="PROSITE" id="PS51741"/>
    </source>
</evidence>
<dbReference type="InterPro" id="IPR027267">
    <property type="entry name" value="AH/BAR_dom_sf"/>
</dbReference>
<dbReference type="GO" id="GO:0043226">
    <property type="term" value="C:organelle"/>
    <property type="evidence" value="ECO:0007669"/>
    <property type="project" value="UniProtKB-ARBA"/>
</dbReference>
<evidence type="ECO:0000256" key="6">
    <source>
        <dbReference type="ARBA" id="ARBA00023054"/>
    </source>
</evidence>
<dbReference type="SMART" id="SM00055">
    <property type="entry name" value="FCH"/>
    <property type="match status" value="1"/>
</dbReference>
<dbReference type="Bgee" id="ENSAMXG00000038045">
    <property type="expression patterns" value="Expressed in mesonephros and 8 other cell types or tissues"/>
</dbReference>
<dbReference type="InterPro" id="IPR035656">
    <property type="entry name" value="Nostrin_SH3"/>
</dbReference>
<sequence>MHDLKEENGQSLKVQSQQAARLEMKDPLGTCTYSLLYEDLKRFSKNGETFCKELVTVFQQRSELEINYAKGLQKLAGKLIKVSKAMSNNSTYNAWSLVSNEMFSIADAHRILGHALQQDTVLEIRQILDEHTKRKKPLDNTIEKSGKLVVTNWNEQLKVKKKLSALTREHEALFSFVEKNKQICTEKEKQKMFNRLTKSAELQVKVDEEYFNMNMDGHKMRLKWENTLKSCYQIIQELEKQRIETLCSTLNKYSLHMSSYSQTLLQSEKQIEEAIGRVDVEKDLQTLVEDTCVTAEDTEAEFLMADYFEEDGRTIMGRERRRDALKIKLQRLEEWITRTKEDKDGLERTAMSSESTSDLGQRNTEETEQILDANTLKLDLLEATHCKLNQALMDLEGKPRPLHRFSNSITKFKDKDCEHSTVKLSRPVKIKKTPLRSRQSLRTSIMYKGPAKNGASRQDSAPSTGAGTASAQLSPTEPQRAELNGALPHSEDEAGKGAEFCSIGKCKALYDYSSERTDELNIKEGDLLNILQKDDSGWWFGELNGERGHFPSTYIEELPILNVPKSSDA</sequence>
<dbReference type="Ensembl" id="ENSAMXT00000044776.1">
    <property type="protein sequence ID" value="ENSAMXP00000037649.1"/>
    <property type="gene ID" value="ENSAMXG00000038045.1"/>
</dbReference>
<dbReference type="PANTHER" id="PTHR23065:SF7">
    <property type="entry name" value="NOSTRIN, ISOFORM H"/>
    <property type="match status" value="1"/>
</dbReference>
<dbReference type="Gene3D" id="6.10.140.470">
    <property type="match status" value="1"/>
</dbReference>
<feature type="domain" description="F-BAR" evidence="14">
    <location>
        <begin position="22"/>
        <end position="283"/>
    </location>
</feature>
<dbReference type="CDD" id="cd11823">
    <property type="entry name" value="SH3_Nostrin"/>
    <property type="match status" value="1"/>
</dbReference>
<keyword evidence="6 11" id="KW-0175">Coiled coil</keyword>
<dbReference type="PROSITE" id="PS50002">
    <property type="entry name" value="SH3"/>
    <property type="match status" value="1"/>
</dbReference>
<dbReference type="InterPro" id="IPR031160">
    <property type="entry name" value="F_BAR_dom"/>
</dbReference>
<keyword evidence="2 10" id="KW-0728">SH3 domain</keyword>
<evidence type="ECO:0000256" key="10">
    <source>
        <dbReference type="PROSITE-ProRule" id="PRU00192"/>
    </source>
</evidence>
<name>A0A3B1J8J8_ASTMX</name>
<reference evidence="16" key="2">
    <citation type="journal article" date="2014" name="Nat. Commun.">
        <title>The cavefish genome reveals candidate genes for eye loss.</title>
        <authorList>
            <person name="McGaugh S.E."/>
            <person name="Gross J.B."/>
            <person name="Aken B."/>
            <person name="Blin M."/>
            <person name="Borowsky R."/>
            <person name="Chalopin D."/>
            <person name="Hinaux H."/>
            <person name="Jeffery W.R."/>
            <person name="Keene A."/>
            <person name="Ma L."/>
            <person name="Minx P."/>
            <person name="Murphy D."/>
            <person name="O'Quin K.E."/>
            <person name="Retaux S."/>
            <person name="Rohner N."/>
            <person name="Searle S.M."/>
            <person name="Stahl B.A."/>
            <person name="Tabin C."/>
            <person name="Volff J.N."/>
            <person name="Yoshizawa M."/>
            <person name="Warren W.C."/>
        </authorList>
    </citation>
    <scope>NUCLEOTIDE SEQUENCE [LARGE SCALE GENOMIC DNA]</scope>
    <source>
        <strain evidence="16">female</strain>
    </source>
</reference>
<dbReference type="Proteomes" id="UP000018467">
    <property type="component" value="Unassembled WGS sequence"/>
</dbReference>
<dbReference type="GeneTree" id="ENSGT00510000048120"/>
<evidence type="ECO:0000256" key="3">
    <source>
        <dbReference type="ARBA" id="ARBA00022490"/>
    </source>
</evidence>
<dbReference type="Gene3D" id="2.30.30.40">
    <property type="entry name" value="SH3 Domains"/>
    <property type="match status" value="1"/>
</dbReference>
<reference evidence="15" key="4">
    <citation type="submission" date="2025-09" db="UniProtKB">
        <authorList>
            <consortium name="Ensembl"/>
        </authorList>
    </citation>
    <scope>IDENTIFICATION</scope>
</reference>
<dbReference type="InterPro" id="IPR057870">
    <property type="entry name" value="HR1_TOCA"/>
</dbReference>
<dbReference type="GO" id="GO:0005737">
    <property type="term" value="C:cytoplasm"/>
    <property type="evidence" value="ECO:0007669"/>
    <property type="project" value="TreeGrafter"/>
</dbReference>
<feature type="domain" description="SH3" evidence="13">
    <location>
        <begin position="501"/>
        <end position="560"/>
    </location>
</feature>
<dbReference type="InterPro" id="IPR036028">
    <property type="entry name" value="SH3-like_dom_sf"/>
</dbReference>
<evidence type="ECO:0000256" key="5">
    <source>
        <dbReference type="ARBA" id="ARBA00023043"/>
    </source>
</evidence>
<evidence type="ECO:0000313" key="15">
    <source>
        <dbReference type="Ensembl" id="ENSAMXP00000037649.1"/>
    </source>
</evidence>
<dbReference type="PANTHER" id="PTHR23065">
    <property type="entry name" value="PROLINE-SERINE-THREONINE PHOSPHATASE INTERACTING PROTEIN 1"/>
    <property type="match status" value="1"/>
</dbReference>
<evidence type="ECO:0000259" key="13">
    <source>
        <dbReference type="PROSITE" id="PS50002"/>
    </source>
</evidence>
<dbReference type="InterPro" id="IPR001452">
    <property type="entry name" value="SH3_domain"/>
</dbReference>
<accession>A0A3B1J8J8</accession>
<proteinExistence type="predicted"/>
<comment type="function">
    <text evidence="8">Induces bone resorption, acting probably through a signaling cascade which results in the secretion of factor(s) enhancing osteoclast formation and activity.</text>
</comment>
<dbReference type="SUPFAM" id="SSF103657">
    <property type="entry name" value="BAR/IMD domain-like"/>
    <property type="match status" value="1"/>
</dbReference>
<dbReference type="PRINTS" id="PR00452">
    <property type="entry name" value="SH3DOMAIN"/>
</dbReference>
<dbReference type="STRING" id="7994.ENSAMXP00000037649"/>
<dbReference type="SMART" id="SM00326">
    <property type="entry name" value="SH3"/>
    <property type="match status" value="1"/>
</dbReference>